<feature type="signal peptide" evidence="1">
    <location>
        <begin position="1"/>
        <end position="22"/>
    </location>
</feature>
<accession>A0A7X3K3V5</accession>
<dbReference type="InterPro" id="IPR036866">
    <property type="entry name" value="RibonucZ/Hydroxyglut_hydro"/>
</dbReference>
<evidence type="ECO:0000313" key="3">
    <source>
        <dbReference type="Proteomes" id="UP000438106"/>
    </source>
</evidence>
<dbReference type="SUPFAM" id="SSF56281">
    <property type="entry name" value="Metallo-hydrolase/oxidoreductase"/>
    <property type="match status" value="1"/>
</dbReference>
<dbReference type="AlphaFoldDB" id="A0A7X3K3V5"/>
<protein>
    <recommendedName>
        <fullName evidence="4">Metallo-beta-lactamase domain-containing protein</fullName>
    </recommendedName>
</protein>
<proteinExistence type="predicted"/>
<name>A0A7X3K3V5_9HYPH</name>
<keyword evidence="3" id="KW-1185">Reference proteome</keyword>
<evidence type="ECO:0000313" key="2">
    <source>
        <dbReference type="EMBL" id="MVS99937.1"/>
    </source>
</evidence>
<keyword evidence="1" id="KW-0732">Signal</keyword>
<dbReference type="Proteomes" id="UP000438106">
    <property type="component" value="Unassembled WGS sequence"/>
</dbReference>
<gene>
    <name evidence="2" type="ORF">GO014_12980</name>
</gene>
<evidence type="ECO:0008006" key="4">
    <source>
        <dbReference type="Google" id="ProtNLM"/>
    </source>
</evidence>
<dbReference type="Gene3D" id="3.60.15.10">
    <property type="entry name" value="Ribonuclease Z/Hydroxyacylglutathione hydrolase-like"/>
    <property type="match status" value="1"/>
</dbReference>
<dbReference type="RefSeq" id="WP_157290765.1">
    <property type="nucleotide sequence ID" value="NZ_WQRF01000003.1"/>
</dbReference>
<feature type="chain" id="PRO_5030659243" description="Metallo-beta-lactamase domain-containing protein" evidence="1">
    <location>
        <begin position="23"/>
        <end position="437"/>
    </location>
</feature>
<evidence type="ECO:0000256" key="1">
    <source>
        <dbReference type="SAM" id="SignalP"/>
    </source>
</evidence>
<sequence>MKASLAAMAAALAVGTAMPTLAIETKDMVAARQHIFGAEHVDPETGALAEDKVIFSWLSAASFVASVQGKVIMFDTYVTRLETERGRTPLTIMDIVNMKPDAITVSHGHGDHADNAVFIAAHSGAPIYATAEACGTLTNLDFPRMADDPRIQDNPLYAFPEGASVDCVAVTSEGSVPGTEILKLPVLEPNACVVGFRHLHSVAVPPDPDFPPTPVEIIVDERDPALFPNGTPLWPRRAEADFVPSDDKQIDIRTTRGAPGGSESLFFSVILRDGSNFSFVYQNTAGALKEGKGRDWDGTPEDGQRILDILNALPPTDVQLGTAATGNFENNGLRDLIMYQDALRPKIYIPNHITDGTKARESSSMSVYAGYVNQMDLMGVPQEQRPRLHWLVDPVDYLKPIVYDVDNPAWSDPAKDDILAGYCSPLEGEEAVEIALQ</sequence>
<dbReference type="EMBL" id="WQRF01000003">
    <property type="protein sequence ID" value="MVS99937.1"/>
    <property type="molecule type" value="Genomic_DNA"/>
</dbReference>
<organism evidence="2 3">
    <name type="scientific">Devosia marina</name>
    <dbReference type="NCBI Taxonomy" id="2683198"/>
    <lineage>
        <taxon>Bacteria</taxon>
        <taxon>Pseudomonadati</taxon>
        <taxon>Pseudomonadota</taxon>
        <taxon>Alphaproteobacteria</taxon>
        <taxon>Hyphomicrobiales</taxon>
        <taxon>Devosiaceae</taxon>
        <taxon>Devosia</taxon>
    </lineage>
</organism>
<comment type="caution">
    <text evidence="2">The sequence shown here is derived from an EMBL/GenBank/DDBJ whole genome shotgun (WGS) entry which is preliminary data.</text>
</comment>
<reference evidence="2 3" key="1">
    <citation type="submission" date="2019-12" db="EMBL/GenBank/DDBJ databases">
        <title>Devosia maris sp. nov., isolated from the deep seawater.</title>
        <authorList>
            <person name="Liu Y."/>
        </authorList>
    </citation>
    <scope>NUCLEOTIDE SEQUENCE [LARGE SCALE GENOMIC DNA]</scope>
    <source>
        <strain evidence="2 3">L53-10-65</strain>
    </source>
</reference>